<sequence>MEEALRRLNGSHTQMQELDQLHPTSTVPNRCTNATTNKRSLKDVSTSGGTMKYRGVRRRPWGRYAAEIRDPQSKERRWLGTFDTAEEAACAYDCAARAMRGLKARTNFVYPASPIPAADNLLPPYSFTKSSPPSIWDLSSRQFVSSNPNLVDFHEASSSAVTQRSNSLNMVLLRDFLNSSSNNSSSYSYEQIPIFSSSLNPNNGFVGSSFESLPCNTTVQSSTVNATIVSDQNFRSGSNLSLHDQSTCLGFSSRNPITTVDQADCMDFFLPEKPDSGLLDSALHGFFPKPTVVKAEPPPSFASQANEFTAKQSLDDVKNSFGNERLGFVYEGQRIPQQFQNFNITPFGIESISTPVYTDFSANIQATPARMFSDIFQYPDALGLFSAKVQNS</sequence>
<evidence type="ECO:0000256" key="6">
    <source>
        <dbReference type="ARBA" id="ARBA00023163"/>
    </source>
</evidence>
<dbReference type="InterPro" id="IPR036955">
    <property type="entry name" value="AP2/ERF_dom_sf"/>
</dbReference>
<feature type="compositionally biased region" description="Polar residues" evidence="8">
    <location>
        <begin position="10"/>
        <end position="49"/>
    </location>
</feature>
<dbReference type="EMBL" id="CACTIH010003829">
    <property type="protein sequence ID" value="CAA2985801.1"/>
    <property type="molecule type" value="Genomic_DNA"/>
</dbReference>
<dbReference type="Proteomes" id="UP000594638">
    <property type="component" value="Unassembled WGS sequence"/>
</dbReference>
<evidence type="ECO:0000256" key="1">
    <source>
        <dbReference type="ARBA" id="ARBA00004123"/>
    </source>
</evidence>
<dbReference type="SMART" id="SM00380">
    <property type="entry name" value="AP2"/>
    <property type="match status" value="1"/>
</dbReference>
<keyword evidence="5" id="KW-0238">DNA-binding</keyword>
<evidence type="ECO:0000256" key="3">
    <source>
        <dbReference type="ARBA" id="ARBA00022821"/>
    </source>
</evidence>
<dbReference type="SUPFAM" id="SSF54171">
    <property type="entry name" value="DNA-binding domain"/>
    <property type="match status" value="1"/>
</dbReference>
<dbReference type="GO" id="GO:0006952">
    <property type="term" value="P:defense response"/>
    <property type="evidence" value="ECO:0007669"/>
    <property type="project" value="UniProtKB-KW"/>
</dbReference>
<evidence type="ECO:0000256" key="8">
    <source>
        <dbReference type="SAM" id="MobiDB-lite"/>
    </source>
</evidence>
<evidence type="ECO:0000256" key="2">
    <source>
        <dbReference type="ARBA" id="ARBA00022745"/>
    </source>
</evidence>
<evidence type="ECO:0000259" key="9">
    <source>
        <dbReference type="PROSITE" id="PS51032"/>
    </source>
</evidence>
<dbReference type="InterPro" id="IPR001471">
    <property type="entry name" value="AP2/ERF_dom"/>
</dbReference>
<dbReference type="PROSITE" id="PS51032">
    <property type="entry name" value="AP2_ERF"/>
    <property type="match status" value="1"/>
</dbReference>
<evidence type="ECO:0000256" key="5">
    <source>
        <dbReference type="ARBA" id="ARBA00023125"/>
    </source>
</evidence>
<evidence type="ECO:0000256" key="4">
    <source>
        <dbReference type="ARBA" id="ARBA00023015"/>
    </source>
</evidence>
<evidence type="ECO:0000256" key="7">
    <source>
        <dbReference type="ARBA" id="ARBA00023242"/>
    </source>
</evidence>
<dbReference type="InterPro" id="IPR016177">
    <property type="entry name" value="DNA-bd_dom_sf"/>
</dbReference>
<dbReference type="CDD" id="cd00018">
    <property type="entry name" value="AP2"/>
    <property type="match status" value="1"/>
</dbReference>
<dbReference type="Gene3D" id="3.30.730.10">
    <property type="entry name" value="AP2/ERF domain"/>
    <property type="match status" value="1"/>
</dbReference>
<feature type="region of interest" description="Disordered" evidence="8">
    <location>
        <begin position="1"/>
        <end position="49"/>
    </location>
</feature>
<dbReference type="Gramene" id="OE9A026380T1">
    <property type="protein sequence ID" value="OE9A026380C1"/>
    <property type="gene ID" value="OE9A026380"/>
</dbReference>
<keyword evidence="4" id="KW-0805">Transcription regulation</keyword>
<dbReference type="GO" id="GO:0003700">
    <property type="term" value="F:DNA-binding transcription factor activity"/>
    <property type="evidence" value="ECO:0007669"/>
    <property type="project" value="InterPro"/>
</dbReference>
<dbReference type="Pfam" id="PF00847">
    <property type="entry name" value="AP2"/>
    <property type="match status" value="1"/>
</dbReference>
<reference evidence="10 11" key="1">
    <citation type="submission" date="2019-12" db="EMBL/GenBank/DDBJ databases">
        <authorList>
            <person name="Alioto T."/>
            <person name="Alioto T."/>
            <person name="Gomez Garrido J."/>
        </authorList>
    </citation>
    <scope>NUCLEOTIDE SEQUENCE [LARGE SCALE GENOMIC DNA]</scope>
</reference>
<keyword evidence="11" id="KW-1185">Reference proteome</keyword>
<keyword evidence="6" id="KW-0804">Transcription</keyword>
<evidence type="ECO:0000313" key="10">
    <source>
        <dbReference type="EMBL" id="CAA2985801.1"/>
    </source>
</evidence>
<keyword evidence="2" id="KW-0936">Ethylene signaling pathway</keyword>
<dbReference type="GO" id="GO:0005634">
    <property type="term" value="C:nucleus"/>
    <property type="evidence" value="ECO:0007669"/>
    <property type="project" value="UniProtKB-SubCell"/>
</dbReference>
<dbReference type="GO" id="GO:0009873">
    <property type="term" value="P:ethylene-activated signaling pathway"/>
    <property type="evidence" value="ECO:0007669"/>
    <property type="project" value="UniProtKB-KW"/>
</dbReference>
<keyword evidence="7" id="KW-0539">Nucleus</keyword>
<dbReference type="PRINTS" id="PR00367">
    <property type="entry name" value="ETHRSPELEMNT"/>
</dbReference>
<keyword evidence="3" id="KW-0611">Plant defense</keyword>
<proteinExistence type="predicted"/>
<dbReference type="AlphaFoldDB" id="A0A8S0S407"/>
<name>A0A8S0S407_OLEEU</name>
<evidence type="ECO:0000313" key="11">
    <source>
        <dbReference type="Proteomes" id="UP000594638"/>
    </source>
</evidence>
<dbReference type="GO" id="GO:0003677">
    <property type="term" value="F:DNA binding"/>
    <property type="evidence" value="ECO:0007669"/>
    <property type="project" value="UniProtKB-KW"/>
</dbReference>
<feature type="domain" description="AP2/ERF" evidence="9">
    <location>
        <begin position="52"/>
        <end position="109"/>
    </location>
</feature>
<organism evidence="10 11">
    <name type="scientific">Olea europaea subsp. europaea</name>
    <dbReference type="NCBI Taxonomy" id="158383"/>
    <lineage>
        <taxon>Eukaryota</taxon>
        <taxon>Viridiplantae</taxon>
        <taxon>Streptophyta</taxon>
        <taxon>Embryophyta</taxon>
        <taxon>Tracheophyta</taxon>
        <taxon>Spermatophyta</taxon>
        <taxon>Magnoliopsida</taxon>
        <taxon>eudicotyledons</taxon>
        <taxon>Gunneridae</taxon>
        <taxon>Pentapetalae</taxon>
        <taxon>asterids</taxon>
        <taxon>lamiids</taxon>
        <taxon>Lamiales</taxon>
        <taxon>Oleaceae</taxon>
        <taxon>Oleeae</taxon>
        <taxon>Olea</taxon>
    </lineage>
</organism>
<dbReference type="FunFam" id="3.30.730.10:FF:000001">
    <property type="entry name" value="Ethylene-responsive transcription factor 2"/>
    <property type="match status" value="1"/>
</dbReference>
<comment type="caution">
    <text evidence="10">The sequence shown here is derived from an EMBL/GenBank/DDBJ whole genome shotgun (WGS) entry which is preliminary data.</text>
</comment>
<gene>
    <name evidence="10" type="ORF">OLEA9_A026380</name>
</gene>
<protein>
    <submittedName>
        <fullName evidence="10">ERF61</fullName>
    </submittedName>
</protein>
<accession>A0A8S0S407</accession>
<dbReference type="OrthoDB" id="1902708at2759"/>
<dbReference type="PANTHER" id="PTHR31677">
    <property type="entry name" value="AP2 DOMAIN CLASS TRANSCRIPTION FACTOR"/>
    <property type="match status" value="1"/>
</dbReference>
<dbReference type="PANTHER" id="PTHR31677:SF146">
    <property type="entry name" value="ETHYLENE-RESPONSIVE TRANSCRIPTION FACTOR ESR2"/>
    <property type="match status" value="1"/>
</dbReference>
<comment type="subcellular location">
    <subcellularLocation>
        <location evidence="1">Nucleus</location>
    </subcellularLocation>
</comment>